<name>A0A0F9EPA9_9ZZZZ</name>
<feature type="non-terminal residue" evidence="1">
    <location>
        <position position="40"/>
    </location>
</feature>
<reference evidence="1" key="1">
    <citation type="journal article" date="2015" name="Nature">
        <title>Complex archaea that bridge the gap between prokaryotes and eukaryotes.</title>
        <authorList>
            <person name="Spang A."/>
            <person name="Saw J.H."/>
            <person name="Jorgensen S.L."/>
            <person name="Zaremba-Niedzwiedzka K."/>
            <person name="Martijn J."/>
            <person name="Lind A.E."/>
            <person name="van Eijk R."/>
            <person name="Schleper C."/>
            <person name="Guy L."/>
            <person name="Ettema T.J."/>
        </authorList>
    </citation>
    <scope>NUCLEOTIDE SEQUENCE</scope>
</reference>
<sequence length="40" mass="4522">MGALEFLVLGFATWRLSAMLSYEGGPFGVFFWFRGKLGFD</sequence>
<protein>
    <submittedName>
        <fullName evidence="1">Uncharacterized protein</fullName>
    </submittedName>
</protein>
<evidence type="ECO:0000313" key="1">
    <source>
        <dbReference type="EMBL" id="KKL75943.1"/>
    </source>
</evidence>
<accession>A0A0F9EPA9</accession>
<organism evidence="1">
    <name type="scientific">marine sediment metagenome</name>
    <dbReference type="NCBI Taxonomy" id="412755"/>
    <lineage>
        <taxon>unclassified sequences</taxon>
        <taxon>metagenomes</taxon>
        <taxon>ecological metagenomes</taxon>
    </lineage>
</organism>
<dbReference type="AlphaFoldDB" id="A0A0F9EPA9"/>
<comment type="caution">
    <text evidence="1">The sequence shown here is derived from an EMBL/GenBank/DDBJ whole genome shotgun (WGS) entry which is preliminary data.</text>
</comment>
<gene>
    <name evidence="1" type="ORF">LCGC14_2049830</name>
</gene>
<dbReference type="EMBL" id="LAZR01024206">
    <property type="protein sequence ID" value="KKL75943.1"/>
    <property type="molecule type" value="Genomic_DNA"/>
</dbReference>
<proteinExistence type="predicted"/>